<name>A0A5J6AAL6_9GEMI</name>
<evidence type="ECO:0000256" key="2">
    <source>
        <dbReference type="ARBA" id="ARBA00014792"/>
    </source>
</evidence>
<organism evidence="6">
    <name type="scientific">Chilli leaf curl virus</name>
    <dbReference type="NCBI Taxonomy" id="172278"/>
    <lineage>
        <taxon>Viruses</taxon>
        <taxon>Monodnaviria</taxon>
        <taxon>Shotokuvirae</taxon>
        <taxon>Cressdnaviricota</taxon>
        <taxon>Repensiviricetes</taxon>
        <taxon>Geplafuvirales</taxon>
        <taxon>Geminiviridae</taxon>
        <taxon>Begomovirus</taxon>
        <taxon>Begomovirus chillicapsici</taxon>
    </lineage>
</organism>
<protein>
    <recommendedName>
        <fullName evidence="2">Replication enhancer protein</fullName>
    </recommendedName>
</protein>
<evidence type="ECO:0000313" key="6">
    <source>
        <dbReference type="EMBL" id="QBY34647.1"/>
    </source>
</evidence>
<dbReference type="PRINTS" id="PR00231">
    <property type="entry name" value="GEMCOATAL3"/>
</dbReference>
<comment type="function">
    <text evidence="4">Increases viral DNA accumulation. Enhances infectivity and symptom expression.</text>
</comment>
<accession>A0A5J6AAL6</accession>
<comment type="similarity">
    <text evidence="1">Belongs to the geminiviridae replication enhancer protein family.</text>
</comment>
<dbReference type="Pfam" id="PF01407">
    <property type="entry name" value="Gemini_AL3"/>
    <property type="match status" value="1"/>
</dbReference>
<dbReference type="InterPro" id="IPR000657">
    <property type="entry name" value="Gemini_AL3"/>
</dbReference>
<dbReference type="EMBL" id="MH765697">
    <property type="protein sequence ID" value="QBY34647.1"/>
    <property type="molecule type" value="Genomic_DNA"/>
</dbReference>
<proteinExistence type="inferred from homology"/>
<keyword evidence="3" id="KW-0945">Host-virus interaction</keyword>
<comment type="subunit">
    <text evidence="5">Homooligomer. Interacts with the replication-associated protein (REP). Interacts with host proliferating cell nuclear antigen (PCNA). Interacts with host retinoblastoma-related protein 1 (RBR1), and may thereby deregulate the host cell cycle. Oligomerization and interaction with PCNA are necessary for optimal replication enhancement.</text>
</comment>
<evidence type="ECO:0000256" key="3">
    <source>
        <dbReference type="ARBA" id="ARBA00022581"/>
    </source>
</evidence>
<reference evidence="6" key="1">
    <citation type="submission" date="2018-08" db="EMBL/GenBank/DDBJ databases">
        <title>Papaya leaf curl disease complex.</title>
        <authorList>
            <person name="Varun P."/>
            <person name="Saxena S."/>
        </authorList>
    </citation>
    <scope>NUCLEOTIDE SEQUENCE</scope>
    <source>
        <strain evidence="6">PSB-42</strain>
    </source>
</reference>
<sequence>MYQSRSNTELLSVEPSRVRGLIYTVGAHTTYTSTATTMDSRTEESITAAQTENGVYIWEVPIPLNFKITKHHDRPFLMNEDIITVQVQFNHNLRKELGIHKCFIAFRIWMTSQPPTGRFLRVFKTQVIKYLDHLGVISINNVIRAVDHVLWNVLHRIVYVEQSYSIKFNIY</sequence>
<evidence type="ECO:0000256" key="1">
    <source>
        <dbReference type="ARBA" id="ARBA00009424"/>
    </source>
</evidence>
<evidence type="ECO:0000256" key="5">
    <source>
        <dbReference type="ARBA" id="ARBA00025955"/>
    </source>
</evidence>
<dbReference type="GO" id="GO:0016032">
    <property type="term" value="P:viral process"/>
    <property type="evidence" value="ECO:0007669"/>
    <property type="project" value="InterPro"/>
</dbReference>
<gene>
    <name evidence="6" type="primary">AC3</name>
</gene>
<evidence type="ECO:0000256" key="4">
    <source>
        <dbReference type="ARBA" id="ARBA00025603"/>
    </source>
</evidence>